<proteinExistence type="predicted"/>
<organism evidence="8 9">
    <name type="scientific">Halobaculum roseum</name>
    <dbReference type="NCBI Taxonomy" id="2175149"/>
    <lineage>
        <taxon>Archaea</taxon>
        <taxon>Methanobacteriati</taxon>
        <taxon>Methanobacteriota</taxon>
        <taxon>Stenosarchaea group</taxon>
        <taxon>Halobacteria</taxon>
        <taxon>Halobacteriales</taxon>
        <taxon>Haloferacaceae</taxon>
        <taxon>Halobaculum</taxon>
    </lineage>
</organism>
<dbReference type="InterPro" id="IPR001123">
    <property type="entry name" value="LeuE-type"/>
</dbReference>
<dbReference type="Proteomes" id="UP001589595">
    <property type="component" value="Unassembled WGS sequence"/>
</dbReference>
<keyword evidence="9" id="KW-1185">Reference proteome</keyword>
<feature type="region of interest" description="Disordered" evidence="6">
    <location>
        <begin position="97"/>
        <end position="126"/>
    </location>
</feature>
<feature type="transmembrane region" description="Helical" evidence="7">
    <location>
        <begin position="132"/>
        <end position="153"/>
    </location>
</feature>
<dbReference type="AlphaFoldDB" id="A0ABD5MUG0"/>
<evidence type="ECO:0000256" key="6">
    <source>
        <dbReference type="SAM" id="MobiDB-lite"/>
    </source>
</evidence>
<feature type="transmembrane region" description="Helical" evidence="7">
    <location>
        <begin position="43"/>
        <end position="67"/>
    </location>
</feature>
<comment type="subcellular location">
    <subcellularLocation>
        <location evidence="1">Cell membrane</location>
        <topology evidence="1">Multi-pass membrane protein</topology>
    </subcellularLocation>
</comment>
<feature type="transmembrane region" description="Helical" evidence="7">
    <location>
        <begin position="196"/>
        <end position="215"/>
    </location>
</feature>
<dbReference type="EMBL" id="JBHMAJ010000012">
    <property type="protein sequence ID" value="MFB9826225.1"/>
    <property type="molecule type" value="Genomic_DNA"/>
</dbReference>
<dbReference type="PANTHER" id="PTHR30086">
    <property type="entry name" value="ARGININE EXPORTER PROTEIN ARGO"/>
    <property type="match status" value="1"/>
</dbReference>
<evidence type="ECO:0000313" key="8">
    <source>
        <dbReference type="EMBL" id="MFB9826225.1"/>
    </source>
</evidence>
<evidence type="ECO:0000256" key="4">
    <source>
        <dbReference type="ARBA" id="ARBA00022989"/>
    </source>
</evidence>
<evidence type="ECO:0000256" key="5">
    <source>
        <dbReference type="ARBA" id="ARBA00023136"/>
    </source>
</evidence>
<evidence type="ECO:0000256" key="3">
    <source>
        <dbReference type="ARBA" id="ARBA00022692"/>
    </source>
</evidence>
<gene>
    <name evidence="8" type="ORF">ACFFOL_18805</name>
</gene>
<feature type="transmembrane region" description="Helical" evidence="7">
    <location>
        <begin position="6"/>
        <end position="31"/>
    </location>
</feature>
<dbReference type="GeneID" id="67211000"/>
<dbReference type="GO" id="GO:0005886">
    <property type="term" value="C:plasma membrane"/>
    <property type="evidence" value="ECO:0007669"/>
    <property type="project" value="UniProtKB-SubCell"/>
</dbReference>
<dbReference type="Pfam" id="PF01810">
    <property type="entry name" value="LysE"/>
    <property type="match status" value="1"/>
</dbReference>
<name>A0ABD5MUG0_9EURY</name>
<evidence type="ECO:0000256" key="1">
    <source>
        <dbReference type="ARBA" id="ARBA00004651"/>
    </source>
</evidence>
<keyword evidence="4 7" id="KW-1133">Transmembrane helix</keyword>
<keyword evidence="3 7" id="KW-0812">Transmembrane</keyword>
<feature type="transmembrane region" description="Helical" evidence="7">
    <location>
        <begin position="159"/>
        <end position="184"/>
    </location>
</feature>
<feature type="compositionally biased region" description="Basic and acidic residues" evidence="6">
    <location>
        <begin position="101"/>
        <end position="112"/>
    </location>
</feature>
<comment type="caution">
    <text evidence="8">The sequence shown here is derived from an EMBL/GenBank/DDBJ whole genome shotgun (WGS) entry which is preliminary data.</text>
</comment>
<evidence type="ECO:0000256" key="2">
    <source>
        <dbReference type="ARBA" id="ARBA00022475"/>
    </source>
</evidence>
<sequence>MFGLDAATLAAYVAAAGALILVPGQDTLVVLTRGFASRAAGVGAAVGVAVGVLIHATAAALGLAAVYRAVPTAATLVTLAGAAYLLWLAIDTAKGHGFGSRPRDGRVSDARPDGGPAEPGTGTVSDGFRRGLLTNVANPKVALFFLAFLPGFAGEGEPATMVALGAVYALLTVAYLGAVGALAGRIGAVATGRTARAIRLGSAAVLVALAAALVVRVV</sequence>
<accession>A0ABD5MUG0</accession>
<dbReference type="PANTHER" id="PTHR30086:SF20">
    <property type="entry name" value="ARGININE EXPORTER PROTEIN ARGO-RELATED"/>
    <property type="match status" value="1"/>
</dbReference>
<feature type="transmembrane region" description="Helical" evidence="7">
    <location>
        <begin position="73"/>
        <end position="93"/>
    </location>
</feature>
<keyword evidence="5 7" id="KW-0472">Membrane</keyword>
<keyword evidence="2" id="KW-1003">Cell membrane</keyword>
<evidence type="ECO:0000313" key="9">
    <source>
        <dbReference type="Proteomes" id="UP001589595"/>
    </source>
</evidence>
<dbReference type="RefSeq" id="WP_225935080.1">
    <property type="nucleotide sequence ID" value="NZ_CP082286.1"/>
</dbReference>
<protein>
    <submittedName>
        <fullName evidence="8">LysE family translocator</fullName>
    </submittedName>
</protein>
<reference evidence="8" key="1">
    <citation type="submission" date="2024-09" db="EMBL/GenBank/DDBJ databases">
        <authorList>
            <person name="Sun Q."/>
        </authorList>
    </citation>
    <scope>NUCLEOTIDE SEQUENCE [LARGE SCALE GENOMIC DNA]</scope>
    <source>
        <strain evidence="8">JCM 31273</strain>
    </source>
</reference>
<evidence type="ECO:0000256" key="7">
    <source>
        <dbReference type="SAM" id="Phobius"/>
    </source>
</evidence>